<evidence type="ECO:0000259" key="1">
    <source>
        <dbReference type="SMART" id="SM00849"/>
    </source>
</evidence>
<dbReference type="CDD" id="cd07716">
    <property type="entry name" value="RNaseZ_short-form-like_MBL-fold"/>
    <property type="match status" value="1"/>
</dbReference>
<dbReference type="EMBL" id="QQZY01000002">
    <property type="protein sequence ID" value="RDI75410.1"/>
    <property type="molecule type" value="Genomic_DNA"/>
</dbReference>
<dbReference type="SUPFAM" id="SSF56281">
    <property type="entry name" value="Metallo-hydrolase/oxidoreductase"/>
    <property type="match status" value="1"/>
</dbReference>
<name>A0A7M2YZ93_9ACTN</name>
<gene>
    <name evidence="2" type="ORF">Gocc_1208</name>
</gene>
<evidence type="ECO:0000313" key="3">
    <source>
        <dbReference type="Proteomes" id="UP000254134"/>
    </source>
</evidence>
<proteinExistence type="predicted"/>
<protein>
    <submittedName>
        <fullName evidence="2">Metal-dependent hydrolases of the beta-lactamase superfamily III</fullName>
    </submittedName>
</protein>
<dbReference type="RefSeq" id="WP_114795616.1">
    <property type="nucleotide sequence ID" value="NZ_QQZY01000002.1"/>
</dbReference>
<dbReference type="GO" id="GO:0042781">
    <property type="term" value="F:3'-tRNA processing endoribonuclease activity"/>
    <property type="evidence" value="ECO:0007669"/>
    <property type="project" value="TreeGrafter"/>
</dbReference>
<dbReference type="InterPro" id="IPR001279">
    <property type="entry name" value="Metallo-B-lactamas"/>
</dbReference>
<keyword evidence="2" id="KW-0378">Hydrolase</keyword>
<accession>A0A7M2YZ93</accession>
<dbReference type="PANTHER" id="PTHR46018:SF4">
    <property type="entry name" value="METALLO-HYDROLASE YHFI-RELATED"/>
    <property type="match status" value="1"/>
</dbReference>
<keyword evidence="3" id="KW-1185">Reference proteome</keyword>
<evidence type="ECO:0000313" key="2">
    <source>
        <dbReference type="EMBL" id="RDI75410.1"/>
    </source>
</evidence>
<organism evidence="2 3">
    <name type="scientific">Gaiella occulta</name>
    <dbReference type="NCBI Taxonomy" id="1002870"/>
    <lineage>
        <taxon>Bacteria</taxon>
        <taxon>Bacillati</taxon>
        <taxon>Actinomycetota</taxon>
        <taxon>Thermoleophilia</taxon>
        <taxon>Gaiellales</taxon>
        <taxon>Gaiellaceae</taxon>
        <taxon>Gaiella</taxon>
    </lineage>
</organism>
<sequence length="240" mass="25435">MKLTVIGCSPAWPNPGGAQSGYLVESDGTRVLLDCGPGVLARLREAEPWPTPDAIVISHFHLDHWGDLVPWVWGSMFQAGGHTPPALWLPPGGRAALADHGSRLGFASMFEQVFAAREYAPQAPFAVGALTLTMAPMLHYRMPAYGARVEAGGATLAYSADTGPTDALSELGRDADLFLCEATLRDAAADGVPRGHLCAAEAVAAAQRAGARRLLITHRPYELPLDEGLELAYDGLETPV</sequence>
<feature type="domain" description="Metallo-beta-lactamase" evidence="1">
    <location>
        <begin position="18"/>
        <end position="196"/>
    </location>
</feature>
<comment type="caution">
    <text evidence="2">The sequence shown here is derived from an EMBL/GenBank/DDBJ whole genome shotgun (WGS) entry which is preliminary data.</text>
</comment>
<dbReference type="Proteomes" id="UP000254134">
    <property type="component" value="Unassembled WGS sequence"/>
</dbReference>
<dbReference type="InterPro" id="IPR036866">
    <property type="entry name" value="RibonucZ/Hydroxyglut_hydro"/>
</dbReference>
<dbReference type="Pfam" id="PF12706">
    <property type="entry name" value="Lactamase_B_2"/>
    <property type="match status" value="1"/>
</dbReference>
<dbReference type="AlphaFoldDB" id="A0A7M2YZ93"/>
<dbReference type="PANTHER" id="PTHR46018">
    <property type="entry name" value="ZINC PHOSPHODIESTERASE ELAC PROTEIN 1"/>
    <property type="match status" value="1"/>
</dbReference>
<reference evidence="3" key="2">
    <citation type="journal article" date="2019" name="MicrobiologyOpen">
        <title>High-quality draft genome sequence of Gaiella occulta isolated from a 150 meter deep mineral water borehole and comparison with the genome sequences of other deep-branching lineages of the phylum Actinobacteria.</title>
        <authorList>
            <person name="Severino R."/>
            <person name="Froufe H.J.C."/>
            <person name="Barroso C."/>
            <person name="Albuquerque L."/>
            <person name="Lobo-da-Cunha A."/>
            <person name="da Costa M.S."/>
            <person name="Egas C."/>
        </authorList>
    </citation>
    <scope>NUCLEOTIDE SEQUENCE [LARGE SCALE GENOMIC DNA]</scope>
    <source>
        <strain evidence="3">F2-233</strain>
    </source>
</reference>
<dbReference type="OrthoDB" id="9800940at2"/>
<dbReference type="SMART" id="SM00849">
    <property type="entry name" value="Lactamase_B"/>
    <property type="match status" value="1"/>
</dbReference>
<reference evidence="2 3" key="1">
    <citation type="submission" date="2018-07" db="EMBL/GenBank/DDBJ databases">
        <title>High-quality-draft genome sequence of Gaiella occulta.</title>
        <authorList>
            <person name="Severino R."/>
            <person name="Froufe H.J.C."/>
            <person name="Rainey F.A."/>
            <person name="Barroso C."/>
            <person name="Albuquerque L."/>
            <person name="Lobo-Da-Cunha A."/>
            <person name="Da Costa M.S."/>
            <person name="Egas C."/>
        </authorList>
    </citation>
    <scope>NUCLEOTIDE SEQUENCE [LARGE SCALE GENOMIC DNA]</scope>
    <source>
        <strain evidence="2 3">F2-233</strain>
    </source>
</reference>
<dbReference type="Gene3D" id="3.60.15.10">
    <property type="entry name" value="Ribonuclease Z/Hydroxyacylglutathione hydrolase-like"/>
    <property type="match status" value="1"/>
</dbReference>